<name>A0AAN6F1T6_EXODE</name>
<feature type="region of interest" description="Disordered" evidence="1">
    <location>
        <begin position="94"/>
        <end position="114"/>
    </location>
</feature>
<dbReference type="AlphaFoldDB" id="A0AAN6F1T6"/>
<protein>
    <submittedName>
        <fullName evidence="2">Uncharacterized protein</fullName>
    </submittedName>
</protein>
<gene>
    <name evidence="2" type="ORF">HRR80_000002</name>
</gene>
<dbReference type="EMBL" id="JAJGCB010000001">
    <property type="protein sequence ID" value="KAJ8995223.1"/>
    <property type="molecule type" value="Genomic_DNA"/>
</dbReference>
<organism evidence="2 3">
    <name type="scientific">Exophiala dermatitidis</name>
    <name type="common">Black yeast-like fungus</name>
    <name type="synonym">Wangiella dermatitidis</name>
    <dbReference type="NCBI Taxonomy" id="5970"/>
    <lineage>
        <taxon>Eukaryota</taxon>
        <taxon>Fungi</taxon>
        <taxon>Dikarya</taxon>
        <taxon>Ascomycota</taxon>
        <taxon>Pezizomycotina</taxon>
        <taxon>Eurotiomycetes</taxon>
        <taxon>Chaetothyriomycetidae</taxon>
        <taxon>Chaetothyriales</taxon>
        <taxon>Herpotrichiellaceae</taxon>
        <taxon>Exophiala</taxon>
    </lineage>
</organism>
<evidence type="ECO:0000313" key="3">
    <source>
        <dbReference type="Proteomes" id="UP001161757"/>
    </source>
</evidence>
<sequence>MKETQTLVEAKPPSEQYTSLPEGVGRAVDAPVDTSQSSLRGPPVLHPKEEAPGNHHHFATACPGHHALISFGELTRVSFLRGMIDGCWGFSPPNTKGNDTKNVIDRDQTTVVSV</sequence>
<evidence type="ECO:0000313" key="2">
    <source>
        <dbReference type="EMBL" id="KAJ8995223.1"/>
    </source>
</evidence>
<comment type="caution">
    <text evidence="2">The sequence shown here is derived from an EMBL/GenBank/DDBJ whole genome shotgun (WGS) entry which is preliminary data.</text>
</comment>
<evidence type="ECO:0000256" key="1">
    <source>
        <dbReference type="SAM" id="MobiDB-lite"/>
    </source>
</evidence>
<feature type="region of interest" description="Disordered" evidence="1">
    <location>
        <begin position="1"/>
        <end position="56"/>
    </location>
</feature>
<dbReference type="Proteomes" id="UP001161757">
    <property type="component" value="Unassembled WGS sequence"/>
</dbReference>
<accession>A0AAN6F1T6</accession>
<reference evidence="2" key="1">
    <citation type="submission" date="2023-01" db="EMBL/GenBank/DDBJ databases">
        <title>Exophiala dermititidis isolated from Cystic Fibrosis Patient.</title>
        <authorList>
            <person name="Kurbessoian T."/>
            <person name="Crocker A."/>
            <person name="Murante D."/>
            <person name="Hogan D.A."/>
            <person name="Stajich J.E."/>
        </authorList>
    </citation>
    <scope>NUCLEOTIDE SEQUENCE</scope>
    <source>
        <strain evidence="2">Ex8</strain>
    </source>
</reference>
<feature type="compositionally biased region" description="Basic and acidic residues" evidence="1">
    <location>
        <begin position="98"/>
        <end position="108"/>
    </location>
</feature>
<proteinExistence type="predicted"/>